<reference evidence="2 3" key="1">
    <citation type="submission" date="2018-10" db="EMBL/GenBank/DDBJ databases">
        <title>Genomic Encyclopedia of Type Strains, Phase IV (KMG-IV): sequencing the most valuable type-strain genomes for metagenomic binning, comparative biology and taxonomic classification.</title>
        <authorList>
            <person name="Goeker M."/>
        </authorList>
    </citation>
    <scope>NUCLEOTIDE SEQUENCE [LARGE SCALE GENOMIC DNA]</scope>
    <source>
        <strain evidence="2 3">DSM 4734</strain>
    </source>
</reference>
<comment type="caution">
    <text evidence="2">The sequence shown here is derived from an EMBL/GenBank/DDBJ whole genome shotgun (WGS) entry which is preliminary data.</text>
</comment>
<comment type="similarity">
    <text evidence="1">Belongs to the UPF0260 family.</text>
</comment>
<protein>
    <recommendedName>
        <fullName evidence="1">UPF0260 protein C7435_2929</fullName>
    </recommendedName>
</protein>
<proteinExistence type="inferred from homology"/>
<organism evidence="2 3">
    <name type="scientific">Maricaulis maris</name>
    <dbReference type="NCBI Taxonomy" id="74318"/>
    <lineage>
        <taxon>Bacteria</taxon>
        <taxon>Pseudomonadati</taxon>
        <taxon>Pseudomonadota</taxon>
        <taxon>Alphaproteobacteria</taxon>
        <taxon>Maricaulales</taxon>
        <taxon>Maricaulaceae</taxon>
        <taxon>Maricaulis</taxon>
    </lineage>
</organism>
<dbReference type="EMBL" id="RBIM01000007">
    <property type="protein sequence ID" value="RKQ95240.1"/>
    <property type="molecule type" value="Genomic_DNA"/>
</dbReference>
<dbReference type="PIRSF" id="PIRSF006173">
    <property type="entry name" value="UCP006173"/>
    <property type="match status" value="1"/>
</dbReference>
<dbReference type="AlphaFoldDB" id="A0A495D2S5"/>
<dbReference type="NCBIfam" id="NF003507">
    <property type="entry name" value="PRK05170.2-5"/>
    <property type="match status" value="1"/>
</dbReference>
<gene>
    <name evidence="2" type="ORF">C7435_2929</name>
</gene>
<sequence>MALPFWKMKSLGEMSKSEWESLCDHCGKCCLIKLEDEDTGLNLDTDVACKLYDCNKGGCRHYANRHTHVPDCVVLTPENVPQLKWIPQTCAYRLIAEGRDLYDWHPLKTGDPDSTRKAGMSVIGRVYSESQFEDPDSVDWEARITEWPGEGEE</sequence>
<dbReference type="PANTHER" id="PTHR37421:SF1">
    <property type="entry name" value="UPF0260 PROTEIN YCGN"/>
    <property type="match status" value="1"/>
</dbReference>
<dbReference type="InterPro" id="IPR008228">
    <property type="entry name" value="UCP006173"/>
</dbReference>
<dbReference type="Proteomes" id="UP000273675">
    <property type="component" value="Unassembled WGS sequence"/>
</dbReference>
<evidence type="ECO:0000256" key="1">
    <source>
        <dbReference type="HAMAP-Rule" id="MF_00676"/>
    </source>
</evidence>
<dbReference type="InterPro" id="IPR005358">
    <property type="entry name" value="Puta_zinc/iron-chelating_dom"/>
</dbReference>
<dbReference type="OrthoDB" id="9786855at2"/>
<dbReference type="RefSeq" id="WP_121212240.1">
    <property type="nucleotide sequence ID" value="NZ_RBIM01000007.1"/>
</dbReference>
<dbReference type="Pfam" id="PF03692">
    <property type="entry name" value="CxxCxxCC"/>
    <property type="match status" value="1"/>
</dbReference>
<evidence type="ECO:0000313" key="2">
    <source>
        <dbReference type="EMBL" id="RKQ95240.1"/>
    </source>
</evidence>
<dbReference type="NCBIfam" id="NF003501">
    <property type="entry name" value="PRK05170.1-5"/>
    <property type="match status" value="1"/>
</dbReference>
<dbReference type="HAMAP" id="MF_00676">
    <property type="entry name" value="UPF0260"/>
    <property type="match status" value="1"/>
</dbReference>
<evidence type="ECO:0000313" key="3">
    <source>
        <dbReference type="Proteomes" id="UP000273675"/>
    </source>
</evidence>
<accession>A0A495D2S5</accession>
<name>A0A495D2S5_9PROT</name>
<dbReference type="PANTHER" id="PTHR37421">
    <property type="entry name" value="UPF0260 PROTEIN YCGN"/>
    <property type="match status" value="1"/>
</dbReference>